<proteinExistence type="predicted"/>
<accession>A0A6P3F3C5</accession>
<feature type="region of interest" description="Disordered" evidence="1">
    <location>
        <begin position="469"/>
        <end position="497"/>
    </location>
</feature>
<dbReference type="GeneID" id="101569555"/>
<feature type="region of interest" description="Disordered" evidence="1">
    <location>
        <begin position="1"/>
        <end position="89"/>
    </location>
</feature>
<dbReference type="RefSeq" id="XP_004628535.1">
    <property type="nucleotide sequence ID" value="XM_004628478.2"/>
</dbReference>
<keyword evidence="2" id="KW-1185">Reference proteome</keyword>
<dbReference type="Proteomes" id="UP000515203">
    <property type="component" value="Unplaced"/>
</dbReference>
<dbReference type="InParanoid" id="A0A6P3F3C5"/>
<gene>
    <name evidence="3" type="primary">LOC101569555</name>
</gene>
<sequence>MTARPASILPAAFSSWPPDPPATTPATPSSKSTLSAGRGSPAPYLPAPSPPAVTSDSLLKPALGSLPGSETAGPSDPRASAAAAPSSEGVPTLAFQPPVFPGVLSPVPGLAASSPGQHLALPAPAAAQRAPAAAQLDVGLVSSTSPASTFQVLTAQPPRSSSKVIPGLTPLPPTGAASFSPDTGLIFPFQQRPSLPAVHRIAVGSQVSYAAQVTPGGRVAESRGKRSPVSTSALVCARSPTLSLSHSSLAPTPPRVPLQPAFGDEQKQPALTPTFCSPLLSRNWAVTCPNPVSQSALGGGVLSAPTSQVPAHCLLGLAFGGTTQSQSGVGDPVFGSKAPRPFAFGGSVTPMECGEPGVTMSTNSGGSSSGAVSPGGTLLRGVPSAGSIFESRLSQNRQCLPTLAFPSSLGRTGFSAKKLALGVLSSAPFAQSSWLPGPAKLGCNVGTGLGLPPAGGSASRGGDPFRSPACFFSIGSNPKSPRSREHERSQRHLAHRK</sequence>
<feature type="compositionally biased region" description="Low complexity" evidence="1">
    <location>
        <begin position="72"/>
        <end position="87"/>
    </location>
</feature>
<feature type="compositionally biased region" description="Low complexity" evidence="1">
    <location>
        <begin position="24"/>
        <end position="42"/>
    </location>
</feature>
<reference evidence="3" key="1">
    <citation type="submission" date="2025-08" db="UniProtKB">
        <authorList>
            <consortium name="RefSeq"/>
        </authorList>
    </citation>
    <scope>IDENTIFICATION</scope>
</reference>
<name>A0A6P3F3C5_OCTDE</name>
<evidence type="ECO:0000313" key="2">
    <source>
        <dbReference type="Proteomes" id="UP000515203"/>
    </source>
</evidence>
<evidence type="ECO:0000256" key="1">
    <source>
        <dbReference type="SAM" id="MobiDB-lite"/>
    </source>
</evidence>
<organism evidence="2 3">
    <name type="scientific">Octodon degus</name>
    <name type="common">Degu</name>
    <name type="synonym">Sciurus degus</name>
    <dbReference type="NCBI Taxonomy" id="10160"/>
    <lineage>
        <taxon>Eukaryota</taxon>
        <taxon>Metazoa</taxon>
        <taxon>Chordata</taxon>
        <taxon>Craniata</taxon>
        <taxon>Vertebrata</taxon>
        <taxon>Euteleostomi</taxon>
        <taxon>Mammalia</taxon>
        <taxon>Eutheria</taxon>
        <taxon>Euarchontoglires</taxon>
        <taxon>Glires</taxon>
        <taxon>Rodentia</taxon>
        <taxon>Hystricomorpha</taxon>
        <taxon>Octodontidae</taxon>
        <taxon>Octodon</taxon>
    </lineage>
</organism>
<dbReference type="AlphaFoldDB" id="A0A6P3F3C5"/>
<protein>
    <submittedName>
        <fullName evidence="3">POM121-like protein 2</fullName>
    </submittedName>
</protein>
<evidence type="ECO:0000313" key="3">
    <source>
        <dbReference type="RefSeq" id="XP_004628535.1"/>
    </source>
</evidence>
<dbReference type="OrthoDB" id="9629416at2759"/>